<evidence type="ECO:0000313" key="3">
    <source>
        <dbReference type="Proteomes" id="UP000886845"/>
    </source>
</evidence>
<reference evidence="2" key="1">
    <citation type="submission" date="2020-10" db="EMBL/GenBank/DDBJ databases">
        <authorList>
            <person name="Gilroy R."/>
        </authorList>
    </citation>
    <scope>NUCLEOTIDE SEQUENCE</scope>
    <source>
        <strain evidence="2">35461</strain>
    </source>
</reference>
<comment type="caution">
    <text evidence="2">The sequence shown here is derived from an EMBL/GenBank/DDBJ whole genome shotgun (WGS) entry which is preliminary data.</text>
</comment>
<dbReference type="PROSITE" id="PS50234">
    <property type="entry name" value="VWFA"/>
    <property type="match status" value="1"/>
</dbReference>
<reference evidence="2" key="2">
    <citation type="journal article" date="2021" name="PeerJ">
        <title>Extensive microbial diversity within the chicken gut microbiome revealed by metagenomics and culture.</title>
        <authorList>
            <person name="Gilroy R."/>
            <person name="Ravi A."/>
            <person name="Getino M."/>
            <person name="Pursley I."/>
            <person name="Horton D.L."/>
            <person name="Alikhan N.F."/>
            <person name="Baker D."/>
            <person name="Gharbi K."/>
            <person name="Hall N."/>
            <person name="Watson M."/>
            <person name="Adriaenssens E.M."/>
            <person name="Foster-Nyarko E."/>
            <person name="Jarju S."/>
            <person name="Secka A."/>
            <person name="Antonio M."/>
            <person name="Oren A."/>
            <person name="Chaudhuri R.R."/>
            <person name="La Ragione R."/>
            <person name="Hildebrand F."/>
            <person name="Pallen M.J."/>
        </authorList>
    </citation>
    <scope>NUCLEOTIDE SEQUENCE</scope>
    <source>
        <strain evidence="2">35461</strain>
    </source>
</reference>
<name>A0A9D1NQ29_9BACT</name>
<dbReference type="SUPFAM" id="SSF53300">
    <property type="entry name" value="vWA-like"/>
    <property type="match status" value="1"/>
</dbReference>
<dbReference type="Gene3D" id="3.40.50.410">
    <property type="entry name" value="von Willebrand factor, type A domain"/>
    <property type="match status" value="1"/>
</dbReference>
<dbReference type="InterPro" id="IPR036465">
    <property type="entry name" value="vWFA_dom_sf"/>
</dbReference>
<dbReference type="CDD" id="cd00198">
    <property type="entry name" value="vWFA"/>
    <property type="match status" value="1"/>
</dbReference>
<proteinExistence type="predicted"/>
<dbReference type="EMBL" id="DVOR01000247">
    <property type="protein sequence ID" value="HIV10025.1"/>
    <property type="molecule type" value="Genomic_DNA"/>
</dbReference>
<organism evidence="2 3">
    <name type="scientific">Candidatus Spyradenecus faecavium</name>
    <dbReference type="NCBI Taxonomy" id="2840947"/>
    <lineage>
        <taxon>Bacteria</taxon>
        <taxon>Pseudomonadati</taxon>
        <taxon>Lentisphaerota</taxon>
        <taxon>Lentisphaeria</taxon>
        <taxon>Lentisphaerales</taxon>
        <taxon>Lentisphaeraceae</taxon>
        <taxon>Lentisphaeraceae incertae sedis</taxon>
        <taxon>Candidatus Spyradenecus</taxon>
    </lineage>
</organism>
<sequence length="217" mass="24328">MKKDLSEIVFILDRSGSMSGLEADTIGGYNALLAKQRGEPGEARLSTVLFNHDTEVLHDRVDIRAVAPLTDRDYRVGGSTALLDAIGGAIDHIGRIHKHARPEDRPAHTLIVIATDGMENASHRYSGREIKKMIERQRDKYGWEFLFLGANVDAFADAERLGIDRDHATNYHADSVGVQACYCAIAESVSEVRSGRRLDKSWKREVEGDFERRKPRR</sequence>
<dbReference type="Pfam" id="PF00092">
    <property type="entry name" value="VWA"/>
    <property type="match status" value="1"/>
</dbReference>
<dbReference type="Proteomes" id="UP000886845">
    <property type="component" value="Unassembled WGS sequence"/>
</dbReference>
<gene>
    <name evidence="2" type="ORF">IAC79_07925</name>
</gene>
<protein>
    <submittedName>
        <fullName evidence="2">VWA domain-containing protein</fullName>
    </submittedName>
</protein>
<feature type="domain" description="VWFA" evidence="1">
    <location>
        <begin position="7"/>
        <end position="192"/>
    </location>
</feature>
<dbReference type="AlphaFoldDB" id="A0A9D1NQ29"/>
<evidence type="ECO:0000259" key="1">
    <source>
        <dbReference type="PROSITE" id="PS50234"/>
    </source>
</evidence>
<dbReference type="InterPro" id="IPR002035">
    <property type="entry name" value="VWF_A"/>
</dbReference>
<evidence type="ECO:0000313" key="2">
    <source>
        <dbReference type="EMBL" id="HIV10025.1"/>
    </source>
</evidence>
<accession>A0A9D1NQ29</accession>